<organism evidence="2 3">
    <name type="scientific">Natrinema versiforme</name>
    <dbReference type="NCBI Taxonomy" id="88724"/>
    <lineage>
        <taxon>Archaea</taxon>
        <taxon>Methanobacteriati</taxon>
        <taxon>Methanobacteriota</taxon>
        <taxon>Stenosarchaea group</taxon>
        <taxon>Halobacteria</taxon>
        <taxon>Halobacteriales</taxon>
        <taxon>Natrialbaceae</taxon>
        <taxon>Natrinema</taxon>
    </lineage>
</organism>
<keyword evidence="1" id="KW-1133">Transmembrane helix</keyword>
<dbReference type="GeneID" id="40265980"/>
<evidence type="ECO:0000256" key="1">
    <source>
        <dbReference type="SAM" id="Phobius"/>
    </source>
</evidence>
<dbReference type="KEGG" id="nvr:FEJ81_11865"/>
<dbReference type="RefSeq" id="WP_138245490.1">
    <property type="nucleotide sequence ID" value="NZ_CP040330.1"/>
</dbReference>
<protein>
    <submittedName>
        <fullName evidence="2">Uncharacterized protein</fullName>
    </submittedName>
</protein>
<dbReference type="OrthoDB" id="350636at2157"/>
<accession>A0A4P8WHW3</accession>
<evidence type="ECO:0000313" key="2">
    <source>
        <dbReference type="EMBL" id="QCS43019.1"/>
    </source>
</evidence>
<dbReference type="AlphaFoldDB" id="A0A4P8WHW3"/>
<keyword evidence="1" id="KW-0812">Transmembrane</keyword>
<name>A0A4P8WHW3_9EURY</name>
<feature type="transmembrane region" description="Helical" evidence="1">
    <location>
        <begin position="147"/>
        <end position="170"/>
    </location>
</feature>
<feature type="transmembrane region" description="Helical" evidence="1">
    <location>
        <begin position="26"/>
        <end position="45"/>
    </location>
</feature>
<keyword evidence="1" id="KW-0472">Membrane</keyword>
<reference evidence="3" key="1">
    <citation type="submission" date="2019-05" db="EMBL/GenBank/DDBJ databases">
        <title>Genome sequence and methylation pattern of the halophilic Archaeon Natrinema versiforme BOL5-4.</title>
        <authorList>
            <person name="DasSarma P."/>
            <person name="Anton B.P."/>
            <person name="DasSarma S.L."/>
            <person name="Martinez F.L."/>
            <person name="Guzman D."/>
            <person name="Roberts R.J."/>
            <person name="DasSarma S."/>
        </authorList>
    </citation>
    <scope>NUCLEOTIDE SEQUENCE [LARGE SCALE GENOMIC DNA]</scope>
    <source>
        <strain evidence="3">BOL5-4</strain>
    </source>
</reference>
<evidence type="ECO:0000313" key="3">
    <source>
        <dbReference type="Proteomes" id="UP000302218"/>
    </source>
</evidence>
<feature type="transmembrane region" description="Helical" evidence="1">
    <location>
        <begin position="65"/>
        <end position="83"/>
    </location>
</feature>
<proteinExistence type="predicted"/>
<gene>
    <name evidence="2" type="ORF">FEJ81_11865</name>
</gene>
<dbReference type="Proteomes" id="UP000302218">
    <property type="component" value="Chromosome"/>
</dbReference>
<dbReference type="EMBL" id="CP040330">
    <property type="protein sequence ID" value="QCS43019.1"/>
    <property type="molecule type" value="Genomic_DNA"/>
</dbReference>
<feature type="transmembrane region" description="Helical" evidence="1">
    <location>
        <begin position="104"/>
        <end position="127"/>
    </location>
</feature>
<sequence length="177" mass="19430">MSDSVSEIGANERDSLRAIGDDALNIFRAGLYLIVIYISILSLTLNTGGSDYIENVINSSYTINGIVFWIGSLTSSILTHRMARRVTLQEHYSQLGRIDDKFDILNFATASTVGLLISVFSLIFGLLAGWSNTVNESSTGVGIEQPIAIIGLSFIFIVSIYSILSIIDILRDRWGPY</sequence>